<feature type="domain" description="Attractin/MKLN-like beta-propeller" evidence="4">
    <location>
        <begin position="15"/>
        <end position="167"/>
    </location>
</feature>
<protein>
    <submittedName>
        <fullName evidence="5">Galactose oxidase</fullName>
    </submittedName>
</protein>
<keyword evidence="3" id="KW-0472">Membrane</keyword>
<keyword evidence="3" id="KW-1133">Transmembrane helix</keyword>
<dbReference type="Gene3D" id="2.120.10.80">
    <property type="entry name" value="Kelch-type beta propeller"/>
    <property type="match status" value="1"/>
</dbReference>
<evidence type="ECO:0000256" key="1">
    <source>
        <dbReference type="ARBA" id="ARBA00022441"/>
    </source>
</evidence>
<evidence type="ECO:0000259" key="4">
    <source>
        <dbReference type="Pfam" id="PF24981"/>
    </source>
</evidence>
<gene>
    <name evidence="5" type="ORF">RhiirA4_420908</name>
</gene>
<dbReference type="SUPFAM" id="SSF117281">
    <property type="entry name" value="Kelch motif"/>
    <property type="match status" value="1"/>
</dbReference>
<dbReference type="EMBL" id="LLXI01000487">
    <property type="protein sequence ID" value="PKY46808.1"/>
    <property type="molecule type" value="Genomic_DNA"/>
</dbReference>
<organism evidence="5 6">
    <name type="scientific">Rhizophagus irregularis</name>
    <dbReference type="NCBI Taxonomy" id="588596"/>
    <lineage>
        <taxon>Eukaryota</taxon>
        <taxon>Fungi</taxon>
        <taxon>Fungi incertae sedis</taxon>
        <taxon>Mucoromycota</taxon>
        <taxon>Glomeromycotina</taxon>
        <taxon>Glomeromycetes</taxon>
        <taxon>Glomerales</taxon>
        <taxon>Glomeraceae</taxon>
        <taxon>Rhizophagus</taxon>
    </lineage>
</organism>
<keyword evidence="2" id="KW-0677">Repeat</keyword>
<dbReference type="VEuPathDB" id="FungiDB:RhiirA1_472378"/>
<reference evidence="5 6" key="1">
    <citation type="submission" date="2015-10" db="EMBL/GenBank/DDBJ databases">
        <title>Genome analyses suggest a sexual origin of heterokaryosis in a supposedly ancient asexual fungus.</title>
        <authorList>
            <person name="Ropars J."/>
            <person name="Sedzielewska K."/>
            <person name="Noel J."/>
            <person name="Charron P."/>
            <person name="Farinelli L."/>
            <person name="Marton T."/>
            <person name="Kruger M."/>
            <person name="Pelin A."/>
            <person name="Brachmann A."/>
            <person name="Corradi N."/>
        </authorList>
    </citation>
    <scope>NUCLEOTIDE SEQUENCE [LARGE SCALE GENOMIC DNA]</scope>
    <source>
        <strain evidence="5 6">A4</strain>
    </source>
</reference>
<keyword evidence="3" id="KW-0812">Transmembrane</keyword>
<dbReference type="PANTHER" id="PTHR46093">
    <property type="entry name" value="ACYL-COA-BINDING DOMAIN-CONTAINING PROTEIN 5"/>
    <property type="match status" value="1"/>
</dbReference>
<proteinExistence type="predicted"/>
<comment type="caution">
    <text evidence="5">The sequence shown here is derived from an EMBL/GenBank/DDBJ whole genome shotgun (WGS) entry which is preliminary data.</text>
</comment>
<dbReference type="VEuPathDB" id="FungiDB:RhiirFUN_020688"/>
<feature type="transmembrane region" description="Helical" evidence="3">
    <location>
        <begin position="265"/>
        <end position="287"/>
    </location>
</feature>
<dbReference type="AlphaFoldDB" id="A0A2I1GJJ9"/>
<dbReference type="Pfam" id="PF24981">
    <property type="entry name" value="Beta-prop_ATRN-LZTR1"/>
    <property type="match status" value="1"/>
</dbReference>
<dbReference type="Proteomes" id="UP000234323">
    <property type="component" value="Unassembled WGS sequence"/>
</dbReference>
<evidence type="ECO:0000256" key="3">
    <source>
        <dbReference type="SAM" id="Phobius"/>
    </source>
</evidence>
<sequence length="306" mass="34653">MRDDTNSFDDGKSILYSFSLETNRWSTPQTNGLAPGRKRQMNGVISNKTRKFYVFGGFNDTNNTVLKDMNIFDIISSTWLKGSTEGSPSSRMGYTATLLSNGIIVYIGGRESYLNEQQRDADINQLPLYDTKIDQWSLMRARGTLENRYSHSAVLTPDERIIIFGGNTNDLTIPVLNQLAVLDTKVNPYEWSIPKPAPPLPLTINLHSATLVGNYMFVNFGKIYVEDKSKEQLPYFYILDIRDFTWVTQYEPEQHPQTPNNSKQIGIIIGVSLGVGIVAGLLGYVYYKKQRVHKHAKQAEQCVSYN</sequence>
<accession>A0A2I1GJJ9</accession>
<evidence type="ECO:0000313" key="6">
    <source>
        <dbReference type="Proteomes" id="UP000234323"/>
    </source>
</evidence>
<evidence type="ECO:0000256" key="2">
    <source>
        <dbReference type="ARBA" id="ARBA00022737"/>
    </source>
</evidence>
<dbReference type="InterPro" id="IPR056737">
    <property type="entry name" value="Beta-prop_ATRN-MKLN-like"/>
</dbReference>
<name>A0A2I1GJJ9_9GLOM</name>
<dbReference type="VEuPathDB" id="FungiDB:FUN_000066"/>
<keyword evidence="6" id="KW-1185">Reference proteome</keyword>
<dbReference type="PANTHER" id="PTHR46093:SF18">
    <property type="entry name" value="FIBRONECTIN TYPE-III DOMAIN-CONTAINING PROTEIN"/>
    <property type="match status" value="1"/>
</dbReference>
<dbReference type="InterPro" id="IPR015915">
    <property type="entry name" value="Kelch-typ_b-propeller"/>
</dbReference>
<keyword evidence="1" id="KW-0880">Kelch repeat</keyword>
<evidence type="ECO:0000313" key="5">
    <source>
        <dbReference type="EMBL" id="PKY46808.1"/>
    </source>
</evidence>